<organism evidence="1">
    <name type="scientific">Brassica campestris</name>
    <name type="common">Field mustard</name>
    <dbReference type="NCBI Taxonomy" id="3711"/>
    <lineage>
        <taxon>Eukaryota</taxon>
        <taxon>Viridiplantae</taxon>
        <taxon>Streptophyta</taxon>
        <taxon>Embryophyta</taxon>
        <taxon>Tracheophyta</taxon>
        <taxon>Spermatophyta</taxon>
        <taxon>Magnoliopsida</taxon>
        <taxon>eudicotyledons</taxon>
        <taxon>Gunneridae</taxon>
        <taxon>Pentapetalae</taxon>
        <taxon>rosids</taxon>
        <taxon>malvids</taxon>
        <taxon>Brassicales</taxon>
        <taxon>Brassicaceae</taxon>
        <taxon>Brassiceae</taxon>
        <taxon>Brassica</taxon>
    </lineage>
</organism>
<sequence length="39" mass="4757">MHRKTYRPPDSISNIRSKIVEIRTSSPRLSSYLFQLWHR</sequence>
<dbReference type="EMBL" id="LR031571">
    <property type="protein sequence ID" value="VDC76616.1"/>
    <property type="molecule type" value="Genomic_DNA"/>
</dbReference>
<reference evidence="1" key="1">
    <citation type="submission" date="2018-11" db="EMBL/GenBank/DDBJ databases">
        <authorList>
            <consortium name="Genoscope - CEA"/>
            <person name="William W."/>
        </authorList>
    </citation>
    <scope>NUCLEOTIDE SEQUENCE</scope>
</reference>
<proteinExistence type="predicted"/>
<evidence type="ECO:0000313" key="1">
    <source>
        <dbReference type="EMBL" id="VDC76616.1"/>
    </source>
</evidence>
<dbReference type="AlphaFoldDB" id="A0A3P5Z8K2"/>
<accession>A0A3P5Z8K2</accession>
<name>A0A3P5Z8K2_BRACM</name>
<gene>
    <name evidence="1" type="ORF">BRAA01T03118Z</name>
</gene>
<protein>
    <submittedName>
        <fullName evidence="1">Uncharacterized protein</fullName>
    </submittedName>
</protein>